<proteinExistence type="predicted"/>
<evidence type="ECO:0000313" key="2">
    <source>
        <dbReference type="EMBL" id="MFC3936340.1"/>
    </source>
</evidence>
<dbReference type="EMBL" id="JBHSAJ010000052">
    <property type="protein sequence ID" value="MFC3936340.1"/>
    <property type="molecule type" value="Genomic_DNA"/>
</dbReference>
<accession>A0ABV8DEC7</accession>
<feature type="region of interest" description="Disordered" evidence="1">
    <location>
        <begin position="30"/>
        <end position="50"/>
    </location>
</feature>
<evidence type="ECO:0000256" key="1">
    <source>
        <dbReference type="SAM" id="MobiDB-lite"/>
    </source>
</evidence>
<dbReference type="Proteomes" id="UP001595693">
    <property type="component" value="Unassembled WGS sequence"/>
</dbReference>
<gene>
    <name evidence="2" type="ORF">ACFOW3_17130</name>
</gene>
<sequence>MERIAEVWNQCVARNTHHGVAQRKLANAPINDAGAGWIPGSRRRDNPQLP</sequence>
<reference evidence="3" key="1">
    <citation type="journal article" date="2019" name="Int. J. Syst. Evol. Microbiol.">
        <title>The Global Catalogue of Microorganisms (GCM) 10K type strain sequencing project: providing services to taxonomists for standard genome sequencing and annotation.</title>
        <authorList>
            <consortium name="The Broad Institute Genomics Platform"/>
            <consortium name="The Broad Institute Genome Sequencing Center for Infectious Disease"/>
            <person name="Wu L."/>
            <person name="Ma J."/>
        </authorList>
    </citation>
    <scope>NUCLEOTIDE SEQUENCE [LARGE SCALE GENOMIC DNA]</scope>
    <source>
        <strain evidence="3">CCUG 2113</strain>
    </source>
</reference>
<dbReference type="RefSeq" id="WP_156358729.1">
    <property type="nucleotide sequence ID" value="NZ_JAMXAX010000158.1"/>
</dbReference>
<protein>
    <submittedName>
        <fullName evidence="2">Uncharacterized protein</fullName>
    </submittedName>
</protein>
<comment type="caution">
    <text evidence="2">The sequence shown here is derived from an EMBL/GenBank/DDBJ whole genome shotgun (WGS) entry which is preliminary data.</text>
</comment>
<name>A0ABV8DEC7_9BURK</name>
<evidence type="ECO:0000313" key="3">
    <source>
        <dbReference type="Proteomes" id="UP001595693"/>
    </source>
</evidence>
<organism evidence="2 3">
    <name type="scientific">Acidovorax facilis</name>
    <dbReference type="NCBI Taxonomy" id="12917"/>
    <lineage>
        <taxon>Bacteria</taxon>
        <taxon>Pseudomonadati</taxon>
        <taxon>Pseudomonadota</taxon>
        <taxon>Betaproteobacteria</taxon>
        <taxon>Burkholderiales</taxon>
        <taxon>Comamonadaceae</taxon>
        <taxon>Acidovorax</taxon>
    </lineage>
</organism>
<keyword evidence="3" id="KW-1185">Reference proteome</keyword>